<dbReference type="EnsemblPlants" id="ONIVA01G13240.1">
    <property type="protein sequence ID" value="ONIVA01G13240.1"/>
    <property type="gene ID" value="ONIVA01G13240"/>
</dbReference>
<dbReference type="InterPro" id="IPR041118">
    <property type="entry name" value="Rx_N"/>
</dbReference>
<dbReference type="STRING" id="4536.A0A0E0FJX6"/>
<protein>
    <recommendedName>
        <fullName evidence="6">Disease resistance N-terminal domain-containing protein</fullName>
    </recommendedName>
</protein>
<keyword evidence="4" id="KW-0547">Nucleotide-binding</keyword>
<organism evidence="7">
    <name type="scientific">Oryza nivara</name>
    <name type="common">Indian wild rice</name>
    <name type="synonym">Oryza sativa f. spontanea</name>
    <dbReference type="NCBI Taxonomy" id="4536"/>
    <lineage>
        <taxon>Eukaryota</taxon>
        <taxon>Viridiplantae</taxon>
        <taxon>Streptophyta</taxon>
        <taxon>Embryophyta</taxon>
        <taxon>Tracheophyta</taxon>
        <taxon>Spermatophyta</taxon>
        <taxon>Magnoliopsida</taxon>
        <taxon>Liliopsida</taxon>
        <taxon>Poales</taxon>
        <taxon>Poaceae</taxon>
        <taxon>BOP clade</taxon>
        <taxon>Oryzoideae</taxon>
        <taxon>Oryzeae</taxon>
        <taxon>Oryzinae</taxon>
        <taxon>Oryza</taxon>
    </lineage>
</organism>
<sequence length="80" mass="8663">MEAAVVSSTEGVVRIPLGKIGDFLSDKHVLLTAVHRAIRELKDDLESMNPCLLDLAAAGDYDQTQHNGDCLHHCWCSSSG</sequence>
<proteinExistence type="inferred from homology"/>
<reference evidence="7" key="1">
    <citation type="submission" date="2015-04" db="UniProtKB">
        <authorList>
            <consortium name="EnsemblPlants"/>
        </authorList>
    </citation>
    <scope>IDENTIFICATION</scope>
    <source>
        <strain evidence="7">SL10</strain>
    </source>
</reference>
<dbReference type="GO" id="GO:0006952">
    <property type="term" value="P:defense response"/>
    <property type="evidence" value="ECO:0007669"/>
    <property type="project" value="UniProtKB-KW"/>
</dbReference>
<name>A0A0E0FJX6_ORYNI</name>
<evidence type="ECO:0000256" key="3">
    <source>
        <dbReference type="ARBA" id="ARBA00022737"/>
    </source>
</evidence>
<evidence type="ECO:0000256" key="5">
    <source>
        <dbReference type="ARBA" id="ARBA00022821"/>
    </source>
</evidence>
<feature type="domain" description="Disease resistance N-terminal" evidence="6">
    <location>
        <begin position="12"/>
        <end position="63"/>
    </location>
</feature>
<keyword evidence="2" id="KW-0433">Leucine-rich repeat</keyword>
<evidence type="ECO:0000313" key="7">
    <source>
        <dbReference type="EnsemblPlants" id="ONIVA01G13240.1"/>
    </source>
</evidence>
<dbReference type="Gramene" id="ONIVA01G13240.1">
    <property type="protein sequence ID" value="ONIVA01G13240.1"/>
    <property type="gene ID" value="ONIVA01G13240"/>
</dbReference>
<dbReference type="AlphaFoldDB" id="A0A0E0FJX6"/>
<reference evidence="7" key="2">
    <citation type="submission" date="2018-04" db="EMBL/GenBank/DDBJ databases">
        <title>OnivRS2 (Oryza nivara Reference Sequence Version 2).</title>
        <authorList>
            <person name="Zhang J."/>
            <person name="Kudrna D."/>
            <person name="Lee S."/>
            <person name="Talag J."/>
            <person name="Rajasekar S."/>
            <person name="Welchert J."/>
            <person name="Hsing Y.-I."/>
            <person name="Wing R.A."/>
        </authorList>
    </citation>
    <scope>NUCLEOTIDE SEQUENCE [LARGE SCALE GENOMIC DNA]</scope>
</reference>
<comment type="similarity">
    <text evidence="1">Belongs to the disease resistance NB-LRR family.</text>
</comment>
<evidence type="ECO:0000256" key="1">
    <source>
        <dbReference type="ARBA" id="ARBA00008894"/>
    </source>
</evidence>
<dbReference type="Pfam" id="PF18052">
    <property type="entry name" value="Rx_N"/>
    <property type="match status" value="1"/>
</dbReference>
<evidence type="ECO:0000256" key="2">
    <source>
        <dbReference type="ARBA" id="ARBA00022614"/>
    </source>
</evidence>
<dbReference type="Proteomes" id="UP000006591">
    <property type="component" value="Chromosome 1"/>
</dbReference>
<keyword evidence="3" id="KW-0677">Repeat</keyword>
<evidence type="ECO:0000256" key="4">
    <source>
        <dbReference type="ARBA" id="ARBA00022741"/>
    </source>
</evidence>
<dbReference type="Gene3D" id="1.20.5.4130">
    <property type="match status" value="1"/>
</dbReference>
<accession>A0A0E0FJX6</accession>
<keyword evidence="5" id="KW-0611">Plant defense</keyword>
<dbReference type="GO" id="GO:0000166">
    <property type="term" value="F:nucleotide binding"/>
    <property type="evidence" value="ECO:0007669"/>
    <property type="project" value="UniProtKB-KW"/>
</dbReference>
<dbReference type="HOGENOM" id="CLU_196303_0_0_1"/>
<evidence type="ECO:0000259" key="6">
    <source>
        <dbReference type="Pfam" id="PF18052"/>
    </source>
</evidence>
<evidence type="ECO:0000313" key="8">
    <source>
        <dbReference type="Proteomes" id="UP000006591"/>
    </source>
</evidence>
<keyword evidence="8" id="KW-1185">Reference proteome</keyword>